<name>A0A3D8T4C4_9EURO</name>
<dbReference type="AlphaFoldDB" id="A0A3D8T4C4"/>
<accession>A0A3D8T4C4</accession>
<dbReference type="RefSeq" id="XP_026608589.1">
    <property type="nucleotide sequence ID" value="XM_026742744.1"/>
</dbReference>
<organism evidence="3 4">
    <name type="scientific">Aspergillus mulundensis</name>
    <dbReference type="NCBI Taxonomy" id="1810919"/>
    <lineage>
        <taxon>Eukaryota</taxon>
        <taxon>Fungi</taxon>
        <taxon>Dikarya</taxon>
        <taxon>Ascomycota</taxon>
        <taxon>Pezizomycotina</taxon>
        <taxon>Eurotiomycetes</taxon>
        <taxon>Eurotiomycetidae</taxon>
        <taxon>Eurotiales</taxon>
        <taxon>Aspergillaceae</taxon>
        <taxon>Aspergillus</taxon>
        <taxon>Aspergillus subgen. Nidulantes</taxon>
    </lineage>
</organism>
<evidence type="ECO:0000313" key="4">
    <source>
        <dbReference type="Proteomes" id="UP000256690"/>
    </source>
</evidence>
<feature type="region of interest" description="Disordered" evidence="2">
    <location>
        <begin position="1"/>
        <end position="47"/>
    </location>
</feature>
<feature type="region of interest" description="Disordered" evidence="2">
    <location>
        <begin position="67"/>
        <end position="107"/>
    </location>
</feature>
<dbReference type="Proteomes" id="UP000256690">
    <property type="component" value="Unassembled WGS sequence"/>
</dbReference>
<evidence type="ECO:0000256" key="1">
    <source>
        <dbReference type="SAM" id="Coils"/>
    </source>
</evidence>
<protein>
    <submittedName>
        <fullName evidence="3">Uncharacterized protein</fullName>
    </submittedName>
</protein>
<sequence length="296" mass="32594">MSGWSAQKMFSNPQAAGVKRQRLVSEREPQEQIVRADTGQVSVAQPTKDVTEPADFVMRCIEVVAQPKPGSPHRRLRGIIEGENKRNQVDSSGAGRDNDSSSEETSDGAIEIMYDEGEVTETTTDLLAGQLQVERQVQDPQVPGQQPMGIQQHRSKSELAIPSPPSSRLGSVSHSSSQTNRDSNVEAELDKLRCALLPLEDWCAKLDARFVTARMECEKARAELDKALEDRDAALRERNAARVELNATQADLDKLREICGSVSAHWDVAKGDLYKLIAICDSKVGDRNKPRYCPSG</sequence>
<keyword evidence="4" id="KW-1185">Reference proteome</keyword>
<feature type="compositionally biased region" description="Polar residues" evidence="2">
    <location>
        <begin position="1"/>
        <end position="14"/>
    </location>
</feature>
<dbReference type="EMBL" id="PVWQ01000001">
    <property type="protein sequence ID" value="RDW93406.1"/>
    <property type="molecule type" value="Genomic_DNA"/>
</dbReference>
<feature type="compositionally biased region" description="Low complexity" evidence="2">
    <location>
        <begin position="138"/>
        <end position="147"/>
    </location>
</feature>
<feature type="region of interest" description="Disordered" evidence="2">
    <location>
        <begin position="137"/>
        <end position="184"/>
    </location>
</feature>
<gene>
    <name evidence="3" type="ORF">DSM5745_00728</name>
</gene>
<proteinExistence type="predicted"/>
<feature type="coiled-coil region" evidence="1">
    <location>
        <begin position="210"/>
        <end position="258"/>
    </location>
</feature>
<evidence type="ECO:0000256" key="2">
    <source>
        <dbReference type="SAM" id="MobiDB-lite"/>
    </source>
</evidence>
<dbReference type="GeneID" id="38111098"/>
<evidence type="ECO:0000313" key="3">
    <source>
        <dbReference type="EMBL" id="RDW93406.1"/>
    </source>
</evidence>
<reference evidence="3 4" key="1">
    <citation type="journal article" date="2018" name="IMA Fungus">
        <title>IMA Genome-F 9: Draft genome sequence of Annulohypoxylon stygium, Aspergillus mulundensis, Berkeleyomyces basicola (syn. Thielaviopsis basicola), Ceratocystis smalleyi, two Cercospora beticola strains, Coleophoma cylindrospora, Fusarium fracticaudum, Phialophora cf. hyalina, and Morchella septimelata.</title>
        <authorList>
            <person name="Wingfield B.D."/>
            <person name="Bills G.F."/>
            <person name="Dong Y."/>
            <person name="Huang W."/>
            <person name="Nel W.J."/>
            <person name="Swalarsk-Parry B.S."/>
            <person name="Vaghefi N."/>
            <person name="Wilken P.M."/>
            <person name="An Z."/>
            <person name="de Beer Z.W."/>
            <person name="De Vos L."/>
            <person name="Chen L."/>
            <person name="Duong T.A."/>
            <person name="Gao Y."/>
            <person name="Hammerbacher A."/>
            <person name="Kikkert J.R."/>
            <person name="Li Y."/>
            <person name="Li H."/>
            <person name="Li K."/>
            <person name="Li Q."/>
            <person name="Liu X."/>
            <person name="Ma X."/>
            <person name="Naidoo K."/>
            <person name="Pethybridge S.J."/>
            <person name="Sun J."/>
            <person name="Steenkamp E.T."/>
            <person name="van der Nest M.A."/>
            <person name="van Wyk S."/>
            <person name="Wingfield M.J."/>
            <person name="Xiong C."/>
            <person name="Yue Q."/>
            <person name="Zhang X."/>
        </authorList>
    </citation>
    <scope>NUCLEOTIDE SEQUENCE [LARGE SCALE GENOMIC DNA]</scope>
    <source>
        <strain evidence="3 4">DSM 5745</strain>
    </source>
</reference>
<comment type="caution">
    <text evidence="3">The sequence shown here is derived from an EMBL/GenBank/DDBJ whole genome shotgun (WGS) entry which is preliminary data.</text>
</comment>
<feature type="compositionally biased region" description="Low complexity" evidence="2">
    <location>
        <begin position="166"/>
        <end position="177"/>
    </location>
</feature>
<feature type="compositionally biased region" description="Basic and acidic residues" evidence="2">
    <location>
        <begin position="78"/>
        <end position="88"/>
    </location>
</feature>
<keyword evidence="1" id="KW-0175">Coiled coil</keyword>